<comment type="caution">
    <text evidence="5">The sequence shown here is derived from an EMBL/GenBank/DDBJ whole genome shotgun (WGS) entry which is preliminary data.</text>
</comment>
<evidence type="ECO:0000313" key="6">
    <source>
        <dbReference type="Proteomes" id="UP000032534"/>
    </source>
</evidence>
<dbReference type="AlphaFoldDB" id="A0A0D7X1H2"/>
<evidence type="ECO:0000313" key="5">
    <source>
        <dbReference type="EMBL" id="KJD44803.1"/>
    </source>
</evidence>
<keyword evidence="6" id="KW-1185">Reference proteome</keyword>
<evidence type="ECO:0000256" key="2">
    <source>
        <dbReference type="SAM" id="MobiDB-lite"/>
    </source>
</evidence>
<dbReference type="Gene3D" id="2.20.230.10">
    <property type="entry name" value="Resuscitation-promoting factor rpfb"/>
    <property type="match status" value="1"/>
</dbReference>
<dbReference type="PANTHER" id="PTHR35788:SF1">
    <property type="entry name" value="EXPORTED PROTEIN"/>
    <property type="match status" value="1"/>
</dbReference>
<dbReference type="RefSeq" id="WP_044646916.1">
    <property type="nucleotide sequence ID" value="NZ_JTHP01000029.1"/>
</dbReference>
<dbReference type="Pfam" id="PF04294">
    <property type="entry name" value="VanW"/>
    <property type="match status" value="1"/>
</dbReference>
<dbReference type="PANTHER" id="PTHR35788">
    <property type="entry name" value="EXPORTED PROTEIN-RELATED"/>
    <property type="match status" value="1"/>
</dbReference>
<dbReference type="Pfam" id="PF07501">
    <property type="entry name" value="G5"/>
    <property type="match status" value="1"/>
</dbReference>
<proteinExistence type="predicted"/>
<organism evidence="5 6">
    <name type="scientific">Paenibacillus terrae</name>
    <dbReference type="NCBI Taxonomy" id="159743"/>
    <lineage>
        <taxon>Bacteria</taxon>
        <taxon>Bacillati</taxon>
        <taxon>Bacillota</taxon>
        <taxon>Bacilli</taxon>
        <taxon>Bacillales</taxon>
        <taxon>Paenibacillaceae</taxon>
        <taxon>Paenibacillus</taxon>
    </lineage>
</organism>
<reference evidence="5 6" key="1">
    <citation type="submission" date="2014-11" db="EMBL/GenBank/DDBJ databases">
        <title>Draft Genome Sequences of Paenibacillus polymyxa NRRL B-30509 and Paenibacillus terrae NRRL B-30644, Strains from a Poultry Environment that Produce Tridecaptin A and Paenicidins.</title>
        <authorList>
            <person name="van Belkum M.J."/>
            <person name="Lohans C.T."/>
            <person name="Vederas J.C."/>
        </authorList>
    </citation>
    <scope>NUCLEOTIDE SEQUENCE [LARGE SCALE GENOMIC DNA]</scope>
    <source>
        <strain evidence="5 6">NRRL B-30644</strain>
    </source>
</reference>
<keyword evidence="3" id="KW-0472">Membrane</keyword>
<keyword evidence="3" id="KW-1133">Transmembrane helix</keyword>
<dbReference type="PATRIC" id="fig|159743.3.peg.3359"/>
<protein>
    <submittedName>
        <fullName evidence="5">Vancomycin resistance protein</fullName>
    </submittedName>
</protein>
<accession>A0A0D7X1H2</accession>
<feature type="region of interest" description="Disordered" evidence="2">
    <location>
        <begin position="448"/>
        <end position="472"/>
    </location>
</feature>
<evidence type="ECO:0000256" key="3">
    <source>
        <dbReference type="SAM" id="Phobius"/>
    </source>
</evidence>
<keyword evidence="1" id="KW-0732">Signal</keyword>
<evidence type="ECO:0000256" key="1">
    <source>
        <dbReference type="ARBA" id="ARBA00022729"/>
    </source>
</evidence>
<dbReference type="EMBL" id="JTHP01000029">
    <property type="protein sequence ID" value="KJD44803.1"/>
    <property type="molecule type" value="Genomic_DNA"/>
</dbReference>
<dbReference type="Proteomes" id="UP000032534">
    <property type="component" value="Unassembled WGS sequence"/>
</dbReference>
<dbReference type="PROSITE" id="PS51109">
    <property type="entry name" value="G5"/>
    <property type="match status" value="1"/>
</dbReference>
<sequence length="472" mass="52616">MKKIHLSFIWIWTVILALAMLWGGLHLYADRQTLPKGVTVGGVNMGNMDKTAALRLLDTKLNALKQRPLILTDSDSSAQDIKLTLREAGIHYEAKAFRDAVNALVSEHLWTRAQTRFSFGKEWTITPSRQGSALQARFGANWEEQRYGKPVNAVRQIDGDDQIRYIPGRSARRLDWPKLGVALDKALPKDFTASGEPVRVELPFRQLEPDITVDGLRSEGIERKIVQFSTSLSSSSEGRVYNVNSAASTVDGLILKPGEIFDYGQIIAKAERTHGFREAPVIVNGQLEPGIGGGICQVSSTVYNAALRVGLDIVERRNHSLPVSYLPKGQDATFATGSINFRFKNNTGKHLLLRAAVQNRTLTVKFFGTFPPNVSYELESRTVRVLPIPEKTIRNDSLSPGFYQVLRQGKAGYVVETYRMKIVDGKTVERTRISRDTYRAQQRIVAVHSGSTSPEPQTREQQEPIIEDGISE</sequence>
<keyword evidence="3" id="KW-0812">Transmembrane</keyword>
<dbReference type="InterPro" id="IPR007391">
    <property type="entry name" value="Vancomycin_resist_VanW"/>
</dbReference>
<dbReference type="InterPro" id="IPR011098">
    <property type="entry name" value="G5_dom"/>
</dbReference>
<dbReference type="InterPro" id="IPR052913">
    <property type="entry name" value="Glycopeptide_resist_protein"/>
</dbReference>
<dbReference type="SMART" id="SM01208">
    <property type="entry name" value="G5"/>
    <property type="match status" value="1"/>
</dbReference>
<evidence type="ECO:0000259" key="4">
    <source>
        <dbReference type="PROSITE" id="PS51109"/>
    </source>
</evidence>
<gene>
    <name evidence="5" type="ORF">QD47_15090</name>
</gene>
<feature type="domain" description="G5" evidence="4">
    <location>
        <begin position="371"/>
        <end position="451"/>
    </location>
</feature>
<dbReference type="OrthoDB" id="9813301at2"/>
<name>A0A0D7X1H2_9BACL</name>
<feature type="transmembrane region" description="Helical" evidence="3">
    <location>
        <begin position="7"/>
        <end position="29"/>
    </location>
</feature>